<keyword evidence="1" id="KW-0472">Membrane</keyword>
<keyword evidence="3" id="KW-1185">Reference proteome</keyword>
<dbReference type="RefSeq" id="WP_344485251.1">
    <property type="nucleotide sequence ID" value="NZ_BAAAQF010000005.1"/>
</dbReference>
<gene>
    <name evidence="2" type="ORF">GCM10009830_20030</name>
</gene>
<evidence type="ECO:0000313" key="2">
    <source>
        <dbReference type="EMBL" id="GAA1673691.1"/>
    </source>
</evidence>
<evidence type="ECO:0008006" key="4">
    <source>
        <dbReference type="Google" id="ProtNLM"/>
    </source>
</evidence>
<sequence>MSSTTSIPFKSALLWVVAIIAAVAVAGWFAVSCSPGGSQAERPVSDEEAALLAGMRQKNHDAEPVALRMSLPVDGETLTVDGYLDWRVPMAYARVPDGSGGHVLVQAVPGLIATRADDEAAFAEVSVPEDGWTTRAMLSGAGTQLETTLDILVSSLFTLTAEEADDPAALAEDAVWREEGVIDGESVDSFRAPIMVETDEQAAETAGAAPEALYSLDGEGNLRRFQVNTGAESLSAVDFLREVSFDAAGLVPVDLLGGPRIAPAAVDEDLAETIADLRSENWEQSAEVEMSVPVGDGALATGHGSVDWRTMTAYLHVSDAAGQRLMLARPGGFATLAVEDGELPQTPPTEGWEVHALTDEDVSSSFGPVESLVYRLLEMAAEEGDDEEALAEKAWLLRTDGTEDEPVYVVEFPVNGDAEVEPGGSAYRYHVADDRLAEVEMMTYYGVASAAVAYEDYPMVPVPMEVEERIG</sequence>
<accession>A0ABP4SRF1</accession>
<organism evidence="2 3">
    <name type="scientific">Glycomyces endophyticus</name>
    <dbReference type="NCBI Taxonomy" id="480996"/>
    <lineage>
        <taxon>Bacteria</taxon>
        <taxon>Bacillati</taxon>
        <taxon>Actinomycetota</taxon>
        <taxon>Actinomycetes</taxon>
        <taxon>Glycomycetales</taxon>
        <taxon>Glycomycetaceae</taxon>
        <taxon>Glycomyces</taxon>
    </lineage>
</organism>
<reference evidence="3" key="1">
    <citation type="journal article" date="2019" name="Int. J. Syst. Evol. Microbiol.">
        <title>The Global Catalogue of Microorganisms (GCM) 10K type strain sequencing project: providing services to taxonomists for standard genome sequencing and annotation.</title>
        <authorList>
            <consortium name="The Broad Institute Genomics Platform"/>
            <consortium name="The Broad Institute Genome Sequencing Center for Infectious Disease"/>
            <person name="Wu L."/>
            <person name="Ma J."/>
        </authorList>
    </citation>
    <scope>NUCLEOTIDE SEQUENCE [LARGE SCALE GENOMIC DNA]</scope>
    <source>
        <strain evidence="3">JCM 16001</strain>
    </source>
</reference>
<keyword evidence="1" id="KW-0812">Transmembrane</keyword>
<dbReference type="EMBL" id="BAAAQF010000005">
    <property type="protein sequence ID" value="GAA1673691.1"/>
    <property type="molecule type" value="Genomic_DNA"/>
</dbReference>
<protein>
    <recommendedName>
        <fullName evidence="4">DUF4340 domain-containing protein</fullName>
    </recommendedName>
</protein>
<keyword evidence="1" id="KW-1133">Transmembrane helix</keyword>
<evidence type="ECO:0000256" key="1">
    <source>
        <dbReference type="SAM" id="Phobius"/>
    </source>
</evidence>
<proteinExistence type="predicted"/>
<feature type="transmembrane region" description="Helical" evidence="1">
    <location>
        <begin position="12"/>
        <end position="31"/>
    </location>
</feature>
<evidence type="ECO:0000313" key="3">
    <source>
        <dbReference type="Proteomes" id="UP001499851"/>
    </source>
</evidence>
<dbReference type="Proteomes" id="UP001499851">
    <property type="component" value="Unassembled WGS sequence"/>
</dbReference>
<comment type="caution">
    <text evidence="2">The sequence shown here is derived from an EMBL/GenBank/DDBJ whole genome shotgun (WGS) entry which is preliminary data.</text>
</comment>
<name>A0ABP4SRF1_9ACTN</name>